<keyword evidence="4" id="KW-0812">Transmembrane</keyword>
<dbReference type="SUPFAM" id="SSF56935">
    <property type="entry name" value="Porins"/>
    <property type="match status" value="1"/>
</dbReference>
<dbReference type="GO" id="GO:0009279">
    <property type="term" value="C:cell outer membrane"/>
    <property type="evidence" value="ECO:0007669"/>
    <property type="project" value="UniProtKB-SubCell"/>
</dbReference>
<keyword evidence="6" id="KW-0472">Membrane</keyword>
<keyword evidence="5" id="KW-0732">Signal</keyword>
<gene>
    <name evidence="8" type="ORF">HELGO_WM3741</name>
</gene>
<sequence>MDGGNRGTLCLCEVKIKKGEIVKNIVKSIALSTVVSSLVVAGGYKIPEQSLNSMALGAAYVANTSGADTAYFNPANMAFMEDKQYVEGAVTLAHLPSNTYTLGGPYSGKSEVENLPIPSFHYVANAIGDFRWGVSMVAPGGLTKRWNTPFQKASAEEFTLKVVELNPSMSYKLADNLAIGAGLRVVYSEGIVKSDSASTGGALIASRDMEGDNVAFGYNIALAYKPTSDINVAVTYRSNVDLEEEGEAKLFVNAINPSAPFYTGDASVTVPLPAALNIAIAKQVNDKFTLEFNYERTFWSEYKNLDFDYSAALPAFDAPLARNWEDTNTFRVGATLEVDEKLTVMMGVAIDETPTPVETIGFELPDTDAKIFSMGFRYQQTPNLSWGAAVLYDAKDSVTLASGAHEDQSTTNLLNQGGRFSDGGAILTTVGLAYEF</sequence>
<evidence type="ECO:0000256" key="3">
    <source>
        <dbReference type="ARBA" id="ARBA00022452"/>
    </source>
</evidence>
<dbReference type="InterPro" id="IPR005017">
    <property type="entry name" value="OMPP1/FadL/TodX"/>
</dbReference>
<dbReference type="PANTHER" id="PTHR35093">
    <property type="entry name" value="OUTER MEMBRANE PROTEIN NMB0088-RELATED"/>
    <property type="match status" value="1"/>
</dbReference>
<evidence type="ECO:0000256" key="5">
    <source>
        <dbReference type="ARBA" id="ARBA00022729"/>
    </source>
</evidence>
<evidence type="ECO:0000256" key="6">
    <source>
        <dbReference type="ARBA" id="ARBA00023136"/>
    </source>
</evidence>
<keyword evidence="7" id="KW-0998">Cell outer membrane</keyword>
<organism evidence="8">
    <name type="scientific">uncultured Sulfurovum sp</name>
    <dbReference type="NCBI Taxonomy" id="269237"/>
    <lineage>
        <taxon>Bacteria</taxon>
        <taxon>Pseudomonadati</taxon>
        <taxon>Campylobacterota</taxon>
        <taxon>Epsilonproteobacteria</taxon>
        <taxon>Campylobacterales</taxon>
        <taxon>Sulfurovaceae</taxon>
        <taxon>Sulfurovum</taxon>
        <taxon>environmental samples</taxon>
    </lineage>
</organism>
<evidence type="ECO:0000313" key="8">
    <source>
        <dbReference type="EMBL" id="CAA6814991.1"/>
    </source>
</evidence>
<dbReference type="PANTHER" id="PTHR35093:SF8">
    <property type="entry name" value="OUTER MEMBRANE PROTEIN NMB0088-RELATED"/>
    <property type="match status" value="1"/>
</dbReference>
<evidence type="ECO:0000256" key="4">
    <source>
        <dbReference type="ARBA" id="ARBA00022692"/>
    </source>
</evidence>
<reference evidence="8" key="1">
    <citation type="submission" date="2020-01" db="EMBL/GenBank/DDBJ databases">
        <authorList>
            <person name="Meier V. D."/>
            <person name="Meier V D."/>
        </authorList>
    </citation>
    <scope>NUCLEOTIDE SEQUENCE</scope>
    <source>
        <strain evidence="8">HLG_WM_MAG_01</strain>
    </source>
</reference>
<dbReference type="AlphaFoldDB" id="A0A6S6T2I1"/>
<dbReference type="Pfam" id="PF03349">
    <property type="entry name" value="Toluene_X"/>
    <property type="match status" value="1"/>
</dbReference>
<name>A0A6S6T2I1_9BACT</name>
<accession>A0A6S6T2I1</accession>
<dbReference type="GO" id="GO:0015483">
    <property type="term" value="F:long-chain fatty acid transporting porin activity"/>
    <property type="evidence" value="ECO:0007669"/>
    <property type="project" value="TreeGrafter"/>
</dbReference>
<protein>
    <submittedName>
        <fullName evidence="8">Outer membrane protein assembly factor YaeT</fullName>
    </submittedName>
</protein>
<comment type="subcellular location">
    <subcellularLocation>
        <location evidence="1">Cell outer membrane</location>
        <topology evidence="1">Multi-pass membrane protein</topology>
    </subcellularLocation>
</comment>
<evidence type="ECO:0000256" key="7">
    <source>
        <dbReference type="ARBA" id="ARBA00023237"/>
    </source>
</evidence>
<dbReference type="Gene3D" id="2.40.160.60">
    <property type="entry name" value="Outer membrane protein transport protein (OMPP1/FadL/TodX)"/>
    <property type="match status" value="1"/>
</dbReference>
<evidence type="ECO:0000256" key="1">
    <source>
        <dbReference type="ARBA" id="ARBA00004571"/>
    </source>
</evidence>
<keyword evidence="3" id="KW-1134">Transmembrane beta strand</keyword>
<proteinExistence type="inferred from homology"/>
<comment type="similarity">
    <text evidence="2">Belongs to the OmpP1/FadL family.</text>
</comment>
<evidence type="ECO:0000256" key="2">
    <source>
        <dbReference type="ARBA" id="ARBA00008163"/>
    </source>
</evidence>
<dbReference type="EMBL" id="CACVAS010000066">
    <property type="protein sequence ID" value="CAA6814991.1"/>
    <property type="molecule type" value="Genomic_DNA"/>
</dbReference>